<organism evidence="1 2">
    <name type="scientific">Tamilnaduibacter salinus</name>
    <dbReference type="NCBI Taxonomy" id="1484056"/>
    <lineage>
        <taxon>Bacteria</taxon>
        <taxon>Pseudomonadati</taxon>
        <taxon>Pseudomonadota</taxon>
        <taxon>Gammaproteobacteria</taxon>
        <taxon>Pseudomonadales</taxon>
        <taxon>Marinobacteraceae</taxon>
        <taxon>Tamilnaduibacter</taxon>
    </lineage>
</organism>
<sequence length="65" mass="7494">MPYRMLVTLAVLALSIPIYAEEAARKWQNQMFDAAAAGNWKNRDRLEKPGQIYFRSFRAFQDGLG</sequence>
<gene>
    <name evidence="1" type="ORF">C8D92_110137</name>
</gene>
<reference evidence="1 2" key="1">
    <citation type="submission" date="2018-04" db="EMBL/GenBank/DDBJ databases">
        <title>Genomic Encyclopedia of Type Strains, Phase IV (KMG-IV): sequencing the most valuable type-strain genomes for metagenomic binning, comparative biology and taxonomic classification.</title>
        <authorList>
            <person name="Goeker M."/>
        </authorList>
    </citation>
    <scope>NUCLEOTIDE SEQUENCE [LARGE SCALE GENOMIC DNA]</scope>
    <source>
        <strain evidence="1 2">DSM 28688</strain>
    </source>
</reference>
<proteinExistence type="predicted"/>
<dbReference type="EMBL" id="QEKQ01000010">
    <property type="protein sequence ID" value="PVY70106.1"/>
    <property type="molecule type" value="Genomic_DNA"/>
</dbReference>
<dbReference type="RefSeq" id="WP_116919827.1">
    <property type="nucleotide sequence ID" value="NZ_QEKQ01000010.1"/>
</dbReference>
<comment type="caution">
    <text evidence="1">The sequence shown here is derived from an EMBL/GenBank/DDBJ whole genome shotgun (WGS) entry which is preliminary data.</text>
</comment>
<evidence type="ECO:0000313" key="2">
    <source>
        <dbReference type="Proteomes" id="UP000245887"/>
    </source>
</evidence>
<accession>A0A2U1CTN9</accession>
<name>A0A2U1CTN9_9GAMM</name>
<protein>
    <submittedName>
        <fullName evidence="1">Uncharacterized protein</fullName>
    </submittedName>
</protein>
<dbReference type="Proteomes" id="UP000245887">
    <property type="component" value="Unassembled WGS sequence"/>
</dbReference>
<dbReference type="AlphaFoldDB" id="A0A2U1CTN9"/>
<evidence type="ECO:0000313" key="1">
    <source>
        <dbReference type="EMBL" id="PVY70106.1"/>
    </source>
</evidence>